<dbReference type="GeneID" id="108081092"/>
<protein>
    <submittedName>
        <fullName evidence="3">Uncharacterized protein</fullName>
    </submittedName>
</protein>
<evidence type="ECO:0000256" key="1">
    <source>
        <dbReference type="SAM" id="Phobius"/>
    </source>
</evidence>
<dbReference type="RefSeq" id="XP_017031568.1">
    <property type="nucleotide sequence ID" value="XM_017176079.3"/>
</dbReference>
<evidence type="ECO:0000313" key="3">
    <source>
        <dbReference type="RefSeq" id="XP_017031568.1"/>
    </source>
</evidence>
<feature type="transmembrane region" description="Helical" evidence="1">
    <location>
        <begin position="12"/>
        <end position="39"/>
    </location>
</feature>
<keyword evidence="2" id="KW-1185">Reference proteome</keyword>
<feature type="transmembrane region" description="Helical" evidence="1">
    <location>
        <begin position="46"/>
        <end position="70"/>
    </location>
</feature>
<accession>A0A6P4JAD9</accession>
<reference evidence="3" key="2">
    <citation type="submission" date="2025-08" db="UniProtKB">
        <authorList>
            <consortium name="RefSeq"/>
        </authorList>
    </citation>
    <scope>IDENTIFICATION</scope>
    <source>
        <strain evidence="3">14028-0561.14</strain>
        <tissue evidence="3">Whole fly</tissue>
    </source>
</reference>
<feature type="transmembrane region" description="Helical" evidence="1">
    <location>
        <begin position="76"/>
        <end position="100"/>
    </location>
</feature>
<evidence type="ECO:0000313" key="2">
    <source>
        <dbReference type="Proteomes" id="UP001652661"/>
    </source>
</evidence>
<name>A0A6P4JAD9_DROKI</name>
<gene>
    <name evidence="3" type="primary">LOC108081092</name>
</gene>
<reference evidence="2" key="1">
    <citation type="submission" date="2025-05" db="UniProtKB">
        <authorList>
            <consortium name="RefSeq"/>
        </authorList>
    </citation>
    <scope>NUCLEOTIDE SEQUENCE [LARGE SCALE GENOMIC DNA]</scope>
    <source>
        <strain evidence="2">14028-0561.14</strain>
    </source>
</reference>
<feature type="transmembrane region" description="Helical" evidence="1">
    <location>
        <begin position="107"/>
        <end position="131"/>
    </location>
</feature>
<organism evidence="2 3">
    <name type="scientific">Drosophila kikkawai</name>
    <name type="common">Fruit fly</name>
    <dbReference type="NCBI Taxonomy" id="30033"/>
    <lineage>
        <taxon>Eukaryota</taxon>
        <taxon>Metazoa</taxon>
        <taxon>Ecdysozoa</taxon>
        <taxon>Arthropoda</taxon>
        <taxon>Hexapoda</taxon>
        <taxon>Insecta</taxon>
        <taxon>Pterygota</taxon>
        <taxon>Neoptera</taxon>
        <taxon>Endopterygota</taxon>
        <taxon>Diptera</taxon>
        <taxon>Brachycera</taxon>
        <taxon>Muscomorpha</taxon>
        <taxon>Ephydroidea</taxon>
        <taxon>Drosophilidae</taxon>
        <taxon>Drosophila</taxon>
        <taxon>Sophophora</taxon>
    </lineage>
</organism>
<sequence length="140" mass="15814">MCLKGFCGYFSLYLGCVFIGVTGVIVAVLVFSVALFELIKDQEQGFYVKIIAMVFALVFGVGRVCLLFGTTWDRCWAIMFAFIIGLVSFALLIATMVFLCMSRKEPVYYLIGSILAILEVYNLWLILSTWWCCRSCTQDC</sequence>
<keyword evidence="1" id="KW-1133">Transmembrane helix</keyword>
<keyword evidence="1" id="KW-0812">Transmembrane</keyword>
<dbReference type="AlphaFoldDB" id="A0A6P4JAD9"/>
<dbReference type="Proteomes" id="UP001652661">
    <property type="component" value="Chromosome 2L"/>
</dbReference>
<proteinExistence type="predicted"/>
<dbReference type="OrthoDB" id="7839199at2759"/>
<keyword evidence="1" id="KW-0472">Membrane</keyword>